<sequence length="72" mass="7421">MVGNAIAAPVIEKGSSMLASAIATIIGQNPFPAWSVIGAGSWVGISAVRAVPAREEDMVSIVSAGDPRMKRR</sequence>
<dbReference type="Proteomes" id="UP000467148">
    <property type="component" value="Chromosome"/>
</dbReference>
<proteinExistence type="predicted"/>
<keyword evidence="2" id="KW-1185">Reference proteome</keyword>
<organism evidence="1 2">
    <name type="scientific">Mycolicibacterium helvum</name>
    <dbReference type="NCBI Taxonomy" id="1534349"/>
    <lineage>
        <taxon>Bacteria</taxon>
        <taxon>Bacillati</taxon>
        <taxon>Actinomycetota</taxon>
        <taxon>Actinomycetes</taxon>
        <taxon>Mycobacteriales</taxon>
        <taxon>Mycobacteriaceae</taxon>
        <taxon>Mycolicibacterium</taxon>
    </lineage>
</organism>
<evidence type="ECO:0000313" key="1">
    <source>
        <dbReference type="EMBL" id="BBY66673.1"/>
    </source>
</evidence>
<dbReference type="KEGG" id="mhev:MHEL_49160"/>
<dbReference type="EMBL" id="AP022596">
    <property type="protein sequence ID" value="BBY66673.1"/>
    <property type="molecule type" value="Genomic_DNA"/>
</dbReference>
<protein>
    <submittedName>
        <fullName evidence="1">Uncharacterized protein</fullName>
    </submittedName>
</protein>
<accession>A0A7I7TD40</accession>
<evidence type="ECO:0000313" key="2">
    <source>
        <dbReference type="Proteomes" id="UP000467148"/>
    </source>
</evidence>
<dbReference type="AlphaFoldDB" id="A0A7I7TD40"/>
<gene>
    <name evidence="1" type="ORF">MHEL_49160</name>
</gene>
<name>A0A7I7TD40_9MYCO</name>
<reference evidence="1 2" key="1">
    <citation type="journal article" date="2019" name="Emerg. Microbes Infect.">
        <title>Comprehensive subspecies identification of 175 nontuberculous mycobacteria species based on 7547 genomic profiles.</title>
        <authorList>
            <person name="Matsumoto Y."/>
            <person name="Kinjo T."/>
            <person name="Motooka D."/>
            <person name="Nabeya D."/>
            <person name="Jung N."/>
            <person name="Uechi K."/>
            <person name="Horii T."/>
            <person name="Iida T."/>
            <person name="Fujita J."/>
            <person name="Nakamura S."/>
        </authorList>
    </citation>
    <scope>NUCLEOTIDE SEQUENCE [LARGE SCALE GENOMIC DNA]</scope>
    <source>
        <strain evidence="1 2">JCM 30396</strain>
    </source>
</reference>